<feature type="transmembrane region" description="Helical" evidence="13">
    <location>
        <begin position="464"/>
        <end position="484"/>
    </location>
</feature>
<evidence type="ECO:0000256" key="14">
    <source>
        <dbReference type="SAM" id="SignalP"/>
    </source>
</evidence>
<feature type="non-terminal residue" evidence="15">
    <location>
        <position position="1"/>
    </location>
</feature>
<evidence type="ECO:0000256" key="3">
    <source>
        <dbReference type="ARBA" id="ARBA00008261"/>
    </source>
</evidence>
<gene>
    <name evidence="15" type="ORF">MSPICULIGERA_LOCUS23387</name>
</gene>
<comment type="similarity">
    <text evidence="3 13">Belongs to the TIKI family.</text>
</comment>
<dbReference type="Proteomes" id="UP001177023">
    <property type="component" value="Unassembled WGS sequence"/>
</dbReference>
<dbReference type="CDD" id="cd14789">
    <property type="entry name" value="Tiki"/>
    <property type="match status" value="1"/>
</dbReference>
<evidence type="ECO:0000256" key="5">
    <source>
        <dbReference type="ARBA" id="ARBA00022692"/>
    </source>
</evidence>
<keyword evidence="5 13" id="KW-0812">Transmembrane</keyword>
<comment type="subcellular location">
    <subcellularLocation>
        <location evidence="13">Cell membrane</location>
        <topology evidence="13">Single-pass type I membrane protein</topology>
    </subcellularLocation>
    <subcellularLocation>
        <location evidence="2">Membrane</location>
        <topology evidence="2">Single-pass type I membrane protein</topology>
    </subcellularLocation>
</comment>
<evidence type="ECO:0000256" key="10">
    <source>
        <dbReference type="ARBA" id="ARBA00023049"/>
    </source>
</evidence>
<organism evidence="15 16">
    <name type="scientific">Mesorhabditis spiculigera</name>
    <dbReference type="NCBI Taxonomy" id="96644"/>
    <lineage>
        <taxon>Eukaryota</taxon>
        <taxon>Metazoa</taxon>
        <taxon>Ecdysozoa</taxon>
        <taxon>Nematoda</taxon>
        <taxon>Chromadorea</taxon>
        <taxon>Rhabditida</taxon>
        <taxon>Rhabditina</taxon>
        <taxon>Rhabditomorpha</taxon>
        <taxon>Rhabditoidea</taxon>
        <taxon>Rhabditidae</taxon>
        <taxon>Mesorhabditinae</taxon>
        <taxon>Mesorhabditis</taxon>
    </lineage>
</organism>
<keyword evidence="9 13" id="KW-1133">Transmembrane helix</keyword>
<keyword evidence="13" id="KW-1003">Cell membrane</keyword>
<accession>A0AA36DFK8</accession>
<keyword evidence="13" id="KW-0879">Wnt signaling pathway</keyword>
<feature type="chain" id="PRO_5041256158" description="Metalloprotease TIKI homolog" evidence="14">
    <location>
        <begin position="21"/>
        <end position="542"/>
    </location>
</feature>
<dbReference type="PANTHER" id="PTHR31120:SF6">
    <property type="entry name" value="METALLOPROTEASE TIKI HOMOLOG"/>
    <property type="match status" value="1"/>
</dbReference>
<comment type="cofactor">
    <cofactor evidence="1">
        <name>Co(2+)</name>
        <dbReference type="ChEBI" id="CHEBI:48828"/>
    </cofactor>
</comment>
<comment type="caution">
    <text evidence="15">The sequence shown here is derived from an EMBL/GenBank/DDBJ whole genome shotgun (WGS) entry which is preliminary data.</text>
</comment>
<feature type="transmembrane region" description="Helical" evidence="13">
    <location>
        <begin position="433"/>
        <end position="457"/>
    </location>
</feature>
<keyword evidence="12" id="KW-0325">Glycoprotein</keyword>
<evidence type="ECO:0000256" key="6">
    <source>
        <dbReference type="ARBA" id="ARBA00022723"/>
    </source>
</evidence>
<keyword evidence="4 13" id="KW-0645">Protease</keyword>
<evidence type="ECO:0000256" key="13">
    <source>
        <dbReference type="RuleBase" id="RU369069"/>
    </source>
</evidence>
<dbReference type="EC" id="3.4.-.-" evidence="13"/>
<dbReference type="GO" id="GO:0005886">
    <property type="term" value="C:plasma membrane"/>
    <property type="evidence" value="ECO:0007669"/>
    <property type="project" value="UniProtKB-SubCell"/>
</dbReference>
<dbReference type="GO" id="GO:0004222">
    <property type="term" value="F:metalloendopeptidase activity"/>
    <property type="evidence" value="ECO:0007669"/>
    <property type="project" value="UniProtKB-UniRule"/>
</dbReference>
<keyword evidence="6 13" id="KW-0479">Metal-binding</keyword>
<feature type="transmembrane region" description="Helical" evidence="13">
    <location>
        <begin position="504"/>
        <end position="524"/>
    </location>
</feature>
<comment type="function">
    <text evidence="13">Metalloprotease that acts as a negative regulator of the Wnt signaling pathway.</text>
</comment>
<keyword evidence="11 13" id="KW-0472">Membrane</keyword>
<evidence type="ECO:0000256" key="11">
    <source>
        <dbReference type="ARBA" id="ARBA00023136"/>
    </source>
</evidence>
<evidence type="ECO:0000256" key="8">
    <source>
        <dbReference type="ARBA" id="ARBA00022801"/>
    </source>
</evidence>
<keyword evidence="8 13" id="KW-0378">Hydrolase</keyword>
<name>A0AA36DFK8_9BILA</name>
<protein>
    <recommendedName>
        <fullName evidence="13">Metalloprotease TIKI homolog</fullName>
        <ecNumber evidence="13">3.4.-.-</ecNumber>
    </recommendedName>
</protein>
<feature type="signal peptide" evidence="14">
    <location>
        <begin position="1"/>
        <end position="20"/>
    </location>
</feature>
<keyword evidence="10 13" id="KW-0482">Metalloprotease</keyword>
<dbReference type="GO" id="GO:0046872">
    <property type="term" value="F:metal ion binding"/>
    <property type="evidence" value="ECO:0007669"/>
    <property type="project" value="UniProtKB-UniRule"/>
</dbReference>
<evidence type="ECO:0000256" key="2">
    <source>
        <dbReference type="ARBA" id="ARBA00004479"/>
    </source>
</evidence>
<dbReference type="GO" id="GO:0016055">
    <property type="term" value="P:Wnt signaling pathway"/>
    <property type="evidence" value="ECO:0007669"/>
    <property type="project" value="UniProtKB-KW"/>
</dbReference>
<evidence type="ECO:0000256" key="1">
    <source>
        <dbReference type="ARBA" id="ARBA00001941"/>
    </source>
</evidence>
<dbReference type="GO" id="GO:0030178">
    <property type="term" value="P:negative regulation of Wnt signaling pathway"/>
    <property type="evidence" value="ECO:0007669"/>
    <property type="project" value="UniProtKB-UniRule"/>
</dbReference>
<evidence type="ECO:0000256" key="7">
    <source>
        <dbReference type="ARBA" id="ARBA00022729"/>
    </source>
</evidence>
<keyword evidence="16" id="KW-1185">Reference proteome</keyword>
<dbReference type="Pfam" id="PF01963">
    <property type="entry name" value="TraB_PrgY_gumN"/>
    <property type="match status" value="1"/>
</dbReference>
<dbReference type="EMBL" id="CATQJA010002704">
    <property type="protein sequence ID" value="CAJ0585361.1"/>
    <property type="molecule type" value="Genomic_DNA"/>
</dbReference>
<comment type="caution">
    <text evidence="13">Lacks conserved residue(s) required for the propagation of feature annotation.</text>
</comment>
<evidence type="ECO:0000256" key="9">
    <source>
        <dbReference type="ARBA" id="ARBA00022989"/>
    </source>
</evidence>
<dbReference type="AlphaFoldDB" id="A0AA36DFK8"/>
<dbReference type="InterPro" id="IPR040230">
    <property type="entry name" value="TIKI1/2-like"/>
</dbReference>
<proteinExistence type="inferred from homology"/>
<reference evidence="15" key="1">
    <citation type="submission" date="2023-06" db="EMBL/GenBank/DDBJ databases">
        <authorList>
            <person name="Delattre M."/>
        </authorList>
    </citation>
    <scope>NUCLEOTIDE SEQUENCE</scope>
    <source>
        <strain evidence="15">AF72</strain>
    </source>
</reference>
<evidence type="ECO:0000256" key="4">
    <source>
        <dbReference type="ARBA" id="ARBA00022670"/>
    </source>
</evidence>
<comment type="cofactor">
    <cofactor evidence="13">
        <name>Mn(2+)</name>
        <dbReference type="ChEBI" id="CHEBI:29035"/>
    </cofactor>
    <cofactor evidence="13">
        <name>Co(2+)</name>
        <dbReference type="ChEBI" id="CHEBI:48828"/>
    </cofactor>
    <text evidence="13">Divalent metal cations. Mn(2+) or Co(2+).</text>
</comment>
<evidence type="ECO:0000256" key="12">
    <source>
        <dbReference type="ARBA" id="ARBA00023180"/>
    </source>
</evidence>
<keyword evidence="7 13" id="KW-0732">Signal</keyword>
<dbReference type="GO" id="GO:0006508">
    <property type="term" value="P:proteolysis"/>
    <property type="evidence" value="ECO:0007669"/>
    <property type="project" value="UniProtKB-KW"/>
</dbReference>
<dbReference type="PANTHER" id="PTHR31120">
    <property type="entry name" value="METALLOPROTEASE TIKI"/>
    <property type="match status" value="1"/>
</dbReference>
<evidence type="ECO:0000313" key="15">
    <source>
        <dbReference type="EMBL" id="CAJ0585361.1"/>
    </source>
</evidence>
<dbReference type="InterPro" id="IPR002816">
    <property type="entry name" value="TraB/PrgY/GumN_fam"/>
</dbReference>
<evidence type="ECO:0000313" key="16">
    <source>
        <dbReference type="Proteomes" id="UP001177023"/>
    </source>
</evidence>
<sequence length="542" mass="62703">MQWIPQFFIIFTVLADRISAECLQSERNLFLWQVTGPSGRQLGFLFGTIHVPYTRIWDRVSDRVKEAFERSESVFVEVDLQDEQTIRRLMKCKNLKKPRTSLQYLGNELHTRLQKYFANYRRRLISLLREKDDLEDAKGVVTNFNHVVGGWDRRRPEWLLFVLYQLCEAGIDREESQMLDAFLAELAVASGKEIYSIETPQEQCNPVESLSEEQLVFAINYTLSYLEYQLEIRKNPVLKVDRPRRTHDIVRSYECGSLEKDVFQSDTRDRYGQILNETDIERAREIDRLLKDDILVKRNVRMASRIDKLITSGGQTNFFAALGTGHFIGEKNIITLLEQRGYSIKAVKEDDVLLSHRKDANFRALWVREDPVSDSEDIEIQIEITSSFSGAFPKLGNAEYSKPYLIDLEKSIEKDYAKLMEVNELKNILVGTMFLQALSALISSWCLYILLLIFGVILVRTIFVYPYFCWNIVQNLGAAIQALWRGSVELGLGSSVSSDQSMLRYMIKIIFFIVLLYLLFRVGLYCVRRATKLMAGGKAKST</sequence>